<evidence type="ECO:0000313" key="2">
    <source>
        <dbReference type="EMBL" id="KAA1089064.1"/>
    </source>
</evidence>
<evidence type="ECO:0000313" key="3">
    <source>
        <dbReference type="Proteomes" id="UP000324748"/>
    </source>
</evidence>
<dbReference type="EMBL" id="VSWC01000093">
    <property type="protein sequence ID" value="KAA1089064.1"/>
    <property type="molecule type" value="Genomic_DNA"/>
</dbReference>
<name>A0A5B0NKM4_PUCGR</name>
<proteinExistence type="predicted"/>
<dbReference type="Proteomes" id="UP000324748">
    <property type="component" value="Unassembled WGS sequence"/>
</dbReference>
<reference evidence="2 3" key="1">
    <citation type="submission" date="2019-05" db="EMBL/GenBank/DDBJ databases">
        <title>Emergence of the Ug99 lineage of the wheat stem rust pathogen through somatic hybridization.</title>
        <authorList>
            <person name="Li F."/>
            <person name="Upadhyaya N.M."/>
            <person name="Sperschneider J."/>
            <person name="Matny O."/>
            <person name="Nguyen-Phuc H."/>
            <person name="Mago R."/>
            <person name="Raley C."/>
            <person name="Miller M.E."/>
            <person name="Silverstein K.A.T."/>
            <person name="Henningsen E."/>
            <person name="Hirsch C.D."/>
            <person name="Visser B."/>
            <person name="Pretorius Z.A."/>
            <person name="Steffenson B.J."/>
            <person name="Schwessinger B."/>
            <person name="Dodds P.N."/>
            <person name="Figueroa M."/>
        </authorList>
    </citation>
    <scope>NUCLEOTIDE SEQUENCE [LARGE SCALE GENOMIC DNA]</scope>
    <source>
        <strain evidence="2">21-0</strain>
    </source>
</reference>
<protein>
    <submittedName>
        <fullName evidence="2">Uncharacterized protein</fullName>
    </submittedName>
</protein>
<feature type="region of interest" description="Disordered" evidence="1">
    <location>
        <begin position="50"/>
        <end position="71"/>
    </location>
</feature>
<dbReference type="AlphaFoldDB" id="A0A5B0NKM4"/>
<comment type="caution">
    <text evidence="2">The sequence shown here is derived from an EMBL/GenBank/DDBJ whole genome shotgun (WGS) entry which is preliminary data.</text>
</comment>
<sequence>MACVTRKHAKNDDKWGHANDRLHQYSGDEVSVDGLPALISNHQRRVDLQPGTNSRILYHSKARGNEDHPAV</sequence>
<organism evidence="2 3">
    <name type="scientific">Puccinia graminis f. sp. tritici</name>
    <dbReference type="NCBI Taxonomy" id="56615"/>
    <lineage>
        <taxon>Eukaryota</taxon>
        <taxon>Fungi</taxon>
        <taxon>Dikarya</taxon>
        <taxon>Basidiomycota</taxon>
        <taxon>Pucciniomycotina</taxon>
        <taxon>Pucciniomycetes</taxon>
        <taxon>Pucciniales</taxon>
        <taxon>Pucciniaceae</taxon>
        <taxon>Puccinia</taxon>
    </lineage>
</organism>
<gene>
    <name evidence="2" type="ORF">PGT21_005472</name>
</gene>
<evidence type="ECO:0000256" key="1">
    <source>
        <dbReference type="SAM" id="MobiDB-lite"/>
    </source>
</evidence>
<keyword evidence="3" id="KW-1185">Reference proteome</keyword>
<accession>A0A5B0NKM4</accession>